<evidence type="ECO:0000256" key="12">
    <source>
        <dbReference type="ARBA" id="ARBA00022801"/>
    </source>
</evidence>
<comment type="similarity">
    <text evidence="3">Belongs to the ribonuclease III family.</text>
</comment>
<feature type="active site" evidence="15">
    <location>
        <position position="122"/>
    </location>
</feature>
<evidence type="ECO:0000256" key="15">
    <source>
        <dbReference type="HAMAP-Rule" id="MF_00104"/>
    </source>
</evidence>
<evidence type="ECO:0000259" key="17">
    <source>
        <dbReference type="PROSITE" id="PS50137"/>
    </source>
</evidence>
<dbReference type="Gene3D" id="1.10.1520.10">
    <property type="entry name" value="Ribonuclease III domain"/>
    <property type="match status" value="1"/>
</dbReference>
<evidence type="ECO:0000256" key="8">
    <source>
        <dbReference type="ARBA" id="ARBA00022694"/>
    </source>
</evidence>
<dbReference type="InterPro" id="IPR014720">
    <property type="entry name" value="dsRBD_dom"/>
</dbReference>
<name>A0A150QM56_SORCE</name>
<dbReference type="InterPro" id="IPR036389">
    <property type="entry name" value="RNase_III_sf"/>
</dbReference>
<dbReference type="CDD" id="cd10845">
    <property type="entry name" value="DSRM_RNAse_III_family"/>
    <property type="match status" value="1"/>
</dbReference>
<evidence type="ECO:0000256" key="14">
    <source>
        <dbReference type="ARBA" id="ARBA00022884"/>
    </source>
</evidence>
<evidence type="ECO:0000256" key="11">
    <source>
        <dbReference type="ARBA" id="ARBA00022759"/>
    </source>
</evidence>
<comment type="catalytic activity">
    <reaction evidence="1 15">
        <text>Endonucleolytic cleavage to 5'-phosphomonoester.</text>
        <dbReference type="EC" id="3.1.26.3"/>
    </reaction>
</comment>
<dbReference type="Pfam" id="PF14622">
    <property type="entry name" value="Ribonucleas_3_3"/>
    <property type="match status" value="1"/>
</dbReference>
<dbReference type="GO" id="GO:0019843">
    <property type="term" value="F:rRNA binding"/>
    <property type="evidence" value="ECO:0007669"/>
    <property type="project" value="UniProtKB-KW"/>
</dbReference>
<evidence type="ECO:0000256" key="3">
    <source>
        <dbReference type="ARBA" id="ARBA00010183"/>
    </source>
</evidence>
<evidence type="ECO:0000256" key="13">
    <source>
        <dbReference type="ARBA" id="ARBA00022842"/>
    </source>
</evidence>
<keyword evidence="8 15" id="KW-0819">tRNA processing</keyword>
<feature type="compositionally biased region" description="Low complexity" evidence="16">
    <location>
        <begin position="243"/>
        <end position="266"/>
    </location>
</feature>
<keyword evidence="15" id="KW-0699">rRNA-binding</keyword>
<comment type="function">
    <text evidence="15">Digests double-stranded RNA. Involved in the processing of primary rRNA transcript to yield the immediate precursors to the large and small rRNAs (23S and 16S). Processes some mRNAs, and tRNAs when they are encoded in the rRNA operon. Processes pre-crRNA and tracrRNA of type II CRISPR loci if present in the organism.</text>
</comment>
<evidence type="ECO:0000256" key="2">
    <source>
        <dbReference type="ARBA" id="ARBA00004496"/>
    </source>
</evidence>
<feature type="binding site" evidence="15">
    <location>
        <position position="122"/>
    </location>
    <ligand>
        <name>Mg(2+)</name>
        <dbReference type="ChEBI" id="CHEBI:18420"/>
    </ligand>
</feature>
<comment type="caution">
    <text evidence="19">The sequence shown here is derived from an EMBL/GenBank/DDBJ whole genome shotgun (WGS) entry which is preliminary data.</text>
</comment>
<feature type="region of interest" description="Disordered" evidence="16">
    <location>
        <begin position="231"/>
        <end position="274"/>
    </location>
</feature>
<dbReference type="FunFam" id="1.10.1520.10:FF:000001">
    <property type="entry name" value="Ribonuclease 3"/>
    <property type="match status" value="1"/>
</dbReference>
<dbReference type="GO" id="GO:0046872">
    <property type="term" value="F:metal ion binding"/>
    <property type="evidence" value="ECO:0007669"/>
    <property type="project" value="UniProtKB-KW"/>
</dbReference>
<dbReference type="GO" id="GO:0005737">
    <property type="term" value="C:cytoplasm"/>
    <property type="evidence" value="ECO:0007669"/>
    <property type="project" value="UniProtKB-SubCell"/>
</dbReference>
<keyword evidence="10 15" id="KW-0479">Metal-binding</keyword>
<dbReference type="SMART" id="SM00358">
    <property type="entry name" value="DSRM"/>
    <property type="match status" value="1"/>
</dbReference>
<evidence type="ECO:0000256" key="10">
    <source>
        <dbReference type="ARBA" id="ARBA00022723"/>
    </source>
</evidence>
<sequence>MLPSELLRRLDLGVEGDLPHLEEALTHPSFSNEQRGGRRVDNQRLEFLGDAVLGLCVTELLMERFPGAREGELSMMRSALVNTDALAAWARGVELGAALRVGRGAEVAGERDQTNVLADATEALVAALYLDRGFESARALSRKIVASPLAQLASGSMLGRDAKSELQERVQARGAASPRYRLMGTEGPDHDRAFLVAVEVEGKVIGTGRGRSKKLAEQAAARAALVACAAPEPATPCDERATAEALEGAPEGRGAPPAGGASSEPPMNDRGPSR</sequence>
<keyword evidence="14 15" id="KW-0694">RNA-binding</keyword>
<keyword evidence="9 15" id="KW-0540">Nuclease</keyword>
<dbReference type="GO" id="GO:0006364">
    <property type="term" value="P:rRNA processing"/>
    <property type="evidence" value="ECO:0007669"/>
    <property type="project" value="UniProtKB-UniRule"/>
</dbReference>
<feature type="domain" description="DRBM" evidence="17">
    <location>
        <begin position="161"/>
        <end position="225"/>
    </location>
</feature>
<evidence type="ECO:0000256" key="4">
    <source>
        <dbReference type="ARBA" id="ARBA00011738"/>
    </source>
</evidence>
<dbReference type="PROSITE" id="PS50142">
    <property type="entry name" value="RNASE_3_2"/>
    <property type="match status" value="1"/>
</dbReference>
<feature type="domain" description="RNase III" evidence="18">
    <location>
        <begin position="3"/>
        <end position="133"/>
    </location>
</feature>
<feature type="active site" evidence="15">
    <location>
        <position position="50"/>
    </location>
</feature>
<dbReference type="GO" id="GO:0006397">
    <property type="term" value="P:mRNA processing"/>
    <property type="evidence" value="ECO:0007669"/>
    <property type="project" value="UniProtKB-UniRule"/>
</dbReference>
<keyword evidence="13 15" id="KW-0460">Magnesium</keyword>
<dbReference type="InterPro" id="IPR000999">
    <property type="entry name" value="RNase_III_dom"/>
</dbReference>
<dbReference type="SUPFAM" id="SSF69065">
    <property type="entry name" value="RNase III domain-like"/>
    <property type="match status" value="1"/>
</dbReference>
<dbReference type="Proteomes" id="UP000075260">
    <property type="component" value="Unassembled WGS sequence"/>
</dbReference>
<evidence type="ECO:0000256" key="9">
    <source>
        <dbReference type="ARBA" id="ARBA00022722"/>
    </source>
</evidence>
<dbReference type="PROSITE" id="PS50137">
    <property type="entry name" value="DS_RBD"/>
    <property type="match status" value="1"/>
</dbReference>
<comment type="subcellular location">
    <subcellularLocation>
        <location evidence="2 15">Cytoplasm</location>
    </subcellularLocation>
</comment>
<dbReference type="SUPFAM" id="SSF54768">
    <property type="entry name" value="dsRNA-binding domain-like"/>
    <property type="match status" value="1"/>
</dbReference>
<dbReference type="NCBIfam" id="TIGR02191">
    <property type="entry name" value="RNaseIII"/>
    <property type="match status" value="1"/>
</dbReference>
<keyword evidence="6 15" id="KW-0698">rRNA processing</keyword>
<evidence type="ECO:0000256" key="6">
    <source>
        <dbReference type="ARBA" id="ARBA00022552"/>
    </source>
</evidence>
<dbReference type="GO" id="GO:0042802">
    <property type="term" value="F:identical protein binding"/>
    <property type="evidence" value="ECO:0007669"/>
    <property type="project" value="UniProtKB-ARBA"/>
</dbReference>
<comment type="subunit">
    <text evidence="4 15">Homodimer.</text>
</comment>
<evidence type="ECO:0000313" key="20">
    <source>
        <dbReference type="Proteomes" id="UP000075260"/>
    </source>
</evidence>
<evidence type="ECO:0000256" key="16">
    <source>
        <dbReference type="SAM" id="MobiDB-lite"/>
    </source>
</evidence>
<dbReference type="EC" id="3.1.26.3" evidence="15"/>
<gene>
    <name evidence="15" type="primary">rnc</name>
    <name evidence="19" type="ORF">BE15_04840</name>
</gene>
<dbReference type="GO" id="GO:0004525">
    <property type="term" value="F:ribonuclease III activity"/>
    <property type="evidence" value="ECO:0007669"/>
    <property type="project" value="UniProtKB-UniRule"/>
</dbReference>
<proteinExistence type="inferred from homology"/>
<dbReference type="PANTHER" id="PTHR11207">
    <property type="entry name" value="RIBONUCLEASE III"/>
    <property type="match status" value="1"/>
</dbReference>
<keyword evidence="12 15" id="KW-0378">Hydrolase</keyword>
<feature type="binding site" evidence="15">
    <location>
        <position position="46"/>
    </location>
    <ligand>
        <name>Mg(2+)</name>
        <dbReference type="ChEBI" id="CHEBI:18420"/>
    </ligand>
</feature>
<dbReference type="Gene3D" id="3.30.160.20">
    <property type="match status" value="1"/>
</dbReference>
<comment type="cofactor">
    <cofactor evidence="15">
        <name>Mg(2+)</name>
        <dbReference type="ChEBI" id="CHEBI:18420"/>
    </cofactor>
</comment>
<dbReference type="EMBL" id="JEMA01000505">
    <property type="protein sequence ID" value="KYF69071.1"/>
    <property type="molecule type" value="Genomic_DNA"/>
</dbReference>
<organism evidence="19 20">
    <name type="scientific">Sorangium cellulosum</name>
    <name type="common">Polyangium cellulosum</name>
    <dbReference type="NCBI Taxonomy" id="56"/>
    <lineage>
        <taxon>Bacteria</taxon>
        <taxon>Pseudomonadati</taxon>
        <taxon>Myxococcota</taxon>
        <taxon>Polyangia</taxon>
        <taxon>Polyangiales</taxon>
        <taxon>Polyangiaceae</taxon>
        <taxon>Sorangium</taxon>
    </lineage>
</organism>
<dbReference type="OrthoDB" id="9805026at2"/>
<dbReference type="InterPro" id="IPR011907">
    <property type="entry name" value="RNase_III"/>
</dbReference>
<accession>A0A150QM56</accession>
<dbReference type="PANTHER" id="PTHR11207:SF0">
    <property type="entry name" value="RIBONUCLEASE 3"/>
    <property type="match status" value="1"/>
</dbReference>
<dbReference type="PROSITE" id="PS00517">
    <property type="entry name" value="RNASE_3_1"/>
    <property type="match status" value="1"/>
</dbReference>
<keyword evidence="5 15" id="KW-0963">Cytoplasm</keyword>
<keyword evidence="11 15" id="KW-0255">Endonuclease</keyword>
<feature type="binding site" evidence="15">
    <location>
        <position position="119"/>
    </location>
    <ligand>
        <name>Mg(2+)</name>
        <dbReference type="ChEBI" id="CHEBI:18420"/>
    </ligand>
</feature>
<reference evidence="19 20" key="1">
    <citation type="submission" date="2014-02" db="EMBL/GenBank/DDBJ databases">
        <title>The small core and large imbalanced accessory genome model reveals a collaborative survival strategy of Sorangium cellulosum strains in nature.</title>
        <authorList>
            <person name="Han K."/>
            <person name="Peng R."/>
            <person name="Blom J."/>
            <person name="Li Y.-Z."/>
        </authorList>
    </citation>
    <scope>NUCLEOTIDE SEQUENCE [LARGE SCALE GENOMIC DNA]</scope>
    <source>
        <strain evidence="19 20">So0008-312</strain>
    </source>
</reference>
<dbReference type="CDD" id="cd00593">
    <property type="entry name" value="RIBOc"/>
    <property type="match status" value="1"/>
</dbReference>
<dbReference type="GO" id="GO:0003725">
    <property type="term" value="F:double-stranded RNA binding"/>
    <property type="evidence" value="ECO:0007669"/>
    <property type="project" value="TreeGrafter"/>
</dbReference>
<evidence type="ECO:0000256" key="7">
    <source>
        <dbReference type="ARBA" id="ARBA00022664"/>
    </source>
</evidence>
<protein>
    <recommendedName>
        <fullName evidence="15">Ribonuclease 3</fullName>
        <ecNumber evidence="15">3.1.26.3</ecNumber>
    </recommendedName>
    <alternativeName>
        <fullName evidence="15">Ribonuclease III</fullName>
        <shortName evidence="15">RNase III</shortName>
    </alternativeName>
</protein>
<dbReference type="Pfam" id="PF00035">
    <property type="entry name" value="dsrm"/>
    <property type="match status" value="1"/>
</dbReference>
<dbReference type="GO" id="GO:0010468">
    <property type="term" value="P:regulation of gene expression"/>
    <property type="evidence" value="ECO:0007669"/>
    <property type="project" value="TreeGrafter"/>
</dbReference>
<dbReference type="FunFam" id="3.30.160.20:FF:000003">
    <property type="entry name" value="Ribonuclease 3"/>
    <property type="match status" value="1"/>
</dbReference>
<evidence type="ECO:0000313" key="19">
    <source>
        <dbReference type="EMBL" id="KYF69071.1"/>
    </source>
</evidence>
<dbReference type="SMART" id="SM00535">
    <property type="entry name" value="RIBOc"/>
    <property type="match status" value="1"/>
</dbReference>
<evidence type="ECO:0000256" key="1">
    <source>
        <dbReference type="ARBA" id="ARBA00000109"/>
    </source>
</evidence>
<dbReference type="HAMAP" id="MF_00104">
    <property type="entry name" value="RNase_III"/>
    <property type="match status" value="1"/>
</dbReference>
<dbReference type="GO" id="GO:0008033">
    <property type="term" value="P:tRNA processing"/>
    <property type="evidence" value="ECO:0007669"/>
    <property type="project" value="UniProtKB-KW"/>
</dbReference>
<keyword evidence="7 15" id="KW-0507">mRNA processing</keyword>
<evidence type="ECO:0000259" key="18">
    <source>
        <dbReference type="PROSITE" id="PS50142"/>
    </source>
</evidence>
<dbReference type="AlphaFoldDB" id="A0A150QM56"/>
<evidence type="ECO:0000256" key="5">
    <source>
        <dbReference type="ARBA" id="ARBA00022490"/>
    </source>
</evidence>